<accession>A0A9K3D5P3</accession>
<name>A0A9K3D5P3_9EUKA</name>
<evidence type="ECO:0000313" key="3">
    <source>
        <dbReference type="EMBL" id="GIQ88566.1"/>
    </source>
</evidence>
<dbReference type="EMBL" id="BDIP01004185">
    <property type="protein sequence ID" value="GIQ88566.1"/>
    <property type="molecule type" value="Genomic_DNA"/>
</dbReference>
<evidence type="ECO:0000313" key="4">
    <source>
        <dbReference type="Proteomes" id="UP000265618"/>
    </source>
</evidence>
<protein>
    <submittedName>
        <fullName evidence="3">Uncharacterized protein</fullName>
    </submittedName>
</protein>
<feature type="transmembrane region" description="Helical" evidence="1">
    <location>
        <begin position="110"/>
        <end position="133"/>
    </location>
</feature>
<feature type="non-terminal residue" evidence="3">
    <location>
        <position position="1"/>
    </location>
</feature>
<sequence>MGVERVPWLAWLVLVCCLVGQVRAVLECETDNPDFTIEGQGETLVCPYESPELYGAFPLNYLVSQGVESFRPTSTTVEAQQVMLSGIFPQALLHTLWTGEEYAPDSMADVVSSCIIWTLIFTLIALYICGVHYPRDCAMRRVLIAGFCKLDRSQETIVNASKVMLKATFTSQENRDSDDDAHYVETETRGTTLGGLSSGLLYIIGGGALFWTIYVCTHSSWDAPLRLPEDLSTDFTSGQPPYLRQRDVQASSYNSLDTEVGTYLRTNMSNRDHLYVVEVLSGSDWGVTPYPYSEDFLAMSFEDKISAEEVFYYVPSLEGLDQADMPTSMWDVWMAESLDISTEGCYMAGGQACSDVLYLDSDNWYDKPLLSYGCYQDQDDIYHHV</sequence>
<proteinExistence type="predicted"/>
<keyword evidence="1" id="KW-0472">Membrane</keyword>
<feature type="signal peptide" evidence="2">
    <location>
        <begin position="1"/>
        <end position="24"/>
    </location>
</feature>
<evidence type="ECO:0000256" key="1">
    <source>
        <dbReference type="SAM" id="Phobius"/>
    </source>
</evidence>
<gene>
    <name evidence="3" type="ORF">KIPB_010845</name>
</gene>
<evidence type="ECO:0000256" key="2">
    <source>
        <dbReference type="SAM" id="SignalP"/>
    </source>
</evidence>
<dbReference type="Proteomes" id="UP000265618">
    <property type="component" value="Unassembled WGS sequence"/>
</dbReference>
<dbReference type="AlphaFoldDB" id="A0A9K3D5P3"/>
<feature type="transmembrane region" description="Helical" evidence="1">
    <location>
        <begin position="199"/>
        <end position="221"/>
    </location>
</feature>
<keyword evidence="2" id="KW-0732">Signal</keyword>
<organism evidence="3 4">
    <name type="scientific">Kipferlia bialata</name>
    <dbReference type="NCBI Taxonomy" id="797122"/>
    <lineage>
        <taxon>Eukaryota</taxon>
        <taxon>Metamonada</taxon>
        <taxon>Carpediemonas-like organisms</taxon>
        <taxon>Kipferlia</taxon>
    </lineage>
</organism>
<keyword evidence="1" id="KW-0812">Transmembrane</keyword>
<keyword evidence="1" id="KW-1133">Transmembrane helix</keyword>
<keyword evidence="4" id="KW-1185">Reference proteome</keyword>
<feature type="chain" id="PRO_5039928606" evidence="2">
    <location>
        <begin position="25"/>
        <end position="385"/>
    </location>
</feature>
<reference evidence="3 4" key="1">
    <citation type="journal article" date="2018" name="PLoS ONE">
        <title>The draft genome of Kipferlia bialata reveals reductive genome evolution in fornicate parasites.</title>
        <authorList>
            <person name="Tanifuji G."/>
            <person name="Takabayashi S."/>
            <person name="Kume K."/>
            <person name="Takagi M."/>
            <person name="Nakayama T."/>
            <person name="Kamikawa R."/>
            <person name="Inagaki Y."/>
            <person name="Hashimoto T."/>
        </authorList>
    </citation>
    <scope>NUCLEOTIDE SEQUENCE [LARGE SCALE GENOMIC DNA]</scope>
    <source>
        <strain evidence="3">NY0173</strain>
    </source>
</reference>
<comment type="caution">
    <text evidence="3">The sequence shown here is derived from an EMBL/GenBank/DDBJ whole genome shotgun (WGS) entry which is preliminary data.</text>
</comment>